<reference evidence="1" key="1">
    <citation type="submission" date="2021-08" db="EMBL/GenBank/DDBJ databases">
        <title>DNA methylation of m4C regulates biosynthesis of daptomycin in Streptomyces roseosporus L30.</title>
        <authorList>
            <person name="Fang J.-L."/>
        </authorList>
    </citation>
    <scope>NUCLEOTIDE SEQUENCE</scope>
    <source>
        <strain evidence="1">L30</strain>
    </source>
</reference>
<protein>
    <submittedName>
        <fullName evidence="1">Uncharacterized protein</fullName>
    </submittedName>
</protein>
<organism evidence="1 2">
    <name type="scientific">Streptomyces filamentosus</name>
    <name type="common">Streptomyces roseosporus</name>
    <dbReference type="NCBI Taxonomy" id="67294"/>
    <lineage>
        <taxon>Bacteria</taxon>
        <taxon>Bacillati</taxon>
        <taxon>Actinomycetota</taxon>
        <taxon>Actinomycetes</taxon>
        <taxon>Kitasatosporales</taxon>
        <taxon>Streptomycetaceae</taxon>
        <taxon>Streptomyces</taxon>
    </lineage>
</organism>
<sequence length="56" mass="5942">MHTYRAMVEAFDPATAKAGTDVLPGPEDAAMASCVRHRVLDALPYWAGCVFCTAGV</sequence>
<keyword evidence="2" id="KW-1185">Reference proteome</keyword>
<name>A0ABY4V5T6_STRFL</name>
<proteinExistence type="predicted"/>
<evidence type="ECO:0000313" key="1">
    <source>
        <dbReference type="EMBL" id="USC49581.1"/>
    </source>
</evidence>
<dbReference type="RefSeq" id="WP_006124691.1">
    <property type="nucleotide sequence ID" value="NZ_CP098609.1"/>
</dbReference>
<evidence type="ECO:0000313" key="2">
    <source>
        <dbReference type="Proteomes" id="UP001056079"/>
    </source>
</evidence>
<dbReference type="Proteomes" id="UP001056079">
    <property type="component" value="Chromosome"/>
</dbReference>
<gene>
    <name evidence="1" type="ORF">K7395_24100</name>
</gene>
<accession>A0ABY4V5T6</accession>
<dbReference type="EMBL" id="CP098609">
    <property type="protein sequence ID" value="USC49581.1"/>
    <property type="molecule type" value="Genomic_DNA"/>
</dbReference>